<reference evidence="1 2" key="1">
    <citation type="submission" date="2020-08" db="EMBL/GenBank/DDBJ databases">
        <title>Croceimicrobium hydrocarbonivorans gen. nov., sp. nov., a novel marine bacterium isolated from a bacterial consortium that degrades polyethylene terephthalate.</title>
        <authorList>
            <person name="Liu R."/>
        </authorList>
    </citation>
    <scope>NUCLEOTIDE SEQUENCE [LARGE SCALE GENOMIC DNA]</scope>
    <source>
        <strain evidence="1 2">A20-9</strain>
    </source>
</reference>
<proteinExistence type="predicted"/>
<name>A0A7H0VJN5_9FLAO</name>
<evidence type="ECO:0008006" key="3">
    <source>
        <dbReference type="Google" id="ProtNLM"/>
    </source>
</evidence>
<dbReference type="SUPFAM" id="SSF52540">
    <property type="entry name" value="P-loop containing nucleoside triphosphate hydrolases"/>
    <property type="match status" value="1"/>
</dbReference>
<evidence type="ECO:0000313" key="1">
    <source>
        <dbReference type="EMBL" id="QNR25933.1"/>
    </source>
</evidence>
<accession>A0A7H0VJN5</accession>
<keyword evidence="2" id="KW-1185">Reference proteome</keyword>
<dbReference type="KEGG" id="chyd:H4K34_08835"/>
<evidence type="ECO:0000313" key="2">
    <source>
        <dbReference type="Proteomes" id="UP000516305"/>
    </source>
</evidence>
<sequence length="315" mass="36992">MKDLVREKELQLAYDRIMARENLQISGAPGMGKSYLLRALGQKLQGRRILLELNFTGVFQFEELVFRLHEGIEKTSAQHAGLEYQIKRLHQEHPPHRIRQAQDLLEYLKTLTTMLFQAGQDVIISLEDPEYCEVQEIKPEELVKEFKKMSTAANIQLIILSEFPHLKAAEQIHLQKPEAHEIWVEATTEQRNLVDYSLGNLSFLKALVENINQHQGNFNPEAFFKSHQNQFLMLRQRFTDLQWRLLRALASEEVVTQPHAFDFLVRHKLGAASSVERALRNLLDSAYILRDEKGYRIKDPLLHRWLQYLYYRKTF</sequence>
<dbReference type="EMBL" id="CP060139">
    <property type="protein sequence ID" value="QNR25933.1"/>
    <property type="molecule type" value="Genomic_DNA"/>
</dbReference>
<dbReference type="InterPro" id="IPR027417">
    <property type="entry name" value="P-loop_NTPase"/>
</dbReference>
<gene>
    <name evidence="1" type="ORF">H4K34_08835</name>
</gene>
<dbReference type="Proteomes" id="UP000516305">
    <property type="component" value="Chromosome"/>
</dbReference>
<dbReference type="Gene3D" id="3.40.50.300">
    <property type="entry name" value="P-loop containing nucleotide triphosphate hydrolases"/>
    <property type="match status" value="1"/>
</dbReference>
<dbReference type="RefSeq" id="WP_210760459.1">
    <property type="nucleotide sequence ID" value="NZ_CP060139.1"/>
</dbReference>
<dbReference type="AlphaFoldDB" id="A0A7H0VJN5"/>
<protein>
    <recommendedName>
        <fullName evidence="3">ATP-binding protein</fullName>
    </recommendedName>
</protein>
<organism evidence="1 2">
    <name type="scientific">Croceimicrobium hydrocarbonivorans</name>
    <dbReference type="NCBI Taxonomy" id="2761580"/>
    <lineage>
        <taxon>Bacteria</taxon>
        <taxon>Pseudomonadati</taxon>
        <taxon>Bacteroidota</taxon>
        <taxon>Flavobacteriia</taxon>
        <taxon>Flavobacteriales</taxon>
        <taxon>Owenweeksiaceae</taxon>
        <taxon>Croceimicrobium</taxon>
    </lineage>
</organism>